<dbReference type="EMBL" id="STGU01000011">
    <property type="protein sequence ID" value="THV33068.1"/>
    <property type="molecule type" value="Genomic_DNA"/>
</dbReference>
<name>A0A4S8PPV5_9HYPH</name>
<comment type="caution">
    <text evidence="1">The sequence shown here is derived from an EMBL/GenBank/DDBJ whole genome shotgun (WGS) entry which is preliminary data.</text>
</comment>
<dbReference type="RefSeq" id="WP_136542501.1">
    <property type="nucleotide sequence ID" value="NZ_STGU01000011.1"/>
</dbReference>
<protein>
    <submittedName>
        <fullName evidence="1">Uncharacterized protein</fullName>
    </submittedName>
</protein>
<evidence type="ECO:0000313" key="1">
    <source>
        <dbReference type="EMBL" id="THV33068.1"/>
    </source>
</evidence>
<gene>
    <name evidence="1" type="ORF">FAA86_17905</name>
</gene>
<proteinExistence type="predicted"/>
<dbReference type="AlphaFoldDB" id="A0A4S8PPV5"/>
<evidence type="ECO:0000313" key="2">
    <source>
        <dbReference type="Proteomes" id="UP000307378"/>
    </source>
</evidence>
<sequence length="145" mass="15710">MLTADGMKMMCNCYASGLRKCSCGAVKDGVLVNGASLHIPVLMKDSATPQTRKELTMMTDAEIKSMRDSVRGMSVTQAAALPIFDNVRGLRACGMPAPEYYAMLYGATPASQAPNREAAQSRSYRDQMIEDMRNAYLEKPGSEAA</sequence>
<dbReference type="Proteomes" id="UP000307378">
    <property type="component" value="Unassembled WGS sequence"/>
</dbReference>
<accession>A0A4S8PPV5</accession>
<reference evidence="1 2" key="1">
    <citation type="submission" date="2019-04" db="EMBL/GenBank/DDBJ databases">
        <title>genome sequence of strain W3.</title>
        <authorList>
            <person name="Gao J."/>
            <person name="Sun J."/>
        </authorList>
    </citation>
    <scope>NUCLEOTIDE SEQUENCE [LARGE SCALE GENOMIC DNA]</scope>
    <source>
        <strain evidence="1 2">W3</strain>
    </source>
</reference>
<organism evidence="1 2">
    <name type="scientific">Rhizobium rosettiformans W3</name>
    <dbReference type="NCBI Taxonomy" id="538378"/>
    <lineage>
        <taxon>Bacteria</taxon>
        <taxon>Pseudomonadati</taxon>
        <taxon>Pseudomonadota</taxon>
        <taxon>Alphaproteobacteria</taxon>
        <taxon>Hyphomicrobiales</taxon>
        <taxon>Rhizobiaceae</taxon>
        <taxon>Rhizobium/Agrobacterium group</taxon>
        <taxon>Rhizobium</taxon>
    </lineage>
</organism>